<accession>A0A9D2HAJ7</accession>
<comment type="catalytic activity">
    <reaction evidence="9">
        <text>S-sulfanyl-L-cysteinyl-[protein] + uridine(34) in tRNA + AH2 + ATP = 2-thiouridine(34) in tRNA + L-cysteinyl-[protein] + A + AMP + diphosphate + H(+)</text>
        <dbReference type="Rhea" id="RHEA:47032"/>
        <dbReference type="Rhea" id="RHEA-COMP:10131"/>
        <dbReference type="Rhea" id="RHEA-COMP:11726"/>
        <dbReference type="Rhea" id="RHEA-COMP:11727"/>
        <dbReference type="Rhea" id="RHEA-COMP:11728"/>
        <dbReference type="ChEBI" id="CHEBI:13193"/>
        <dbReference type="ChEBI" id="CHEBI:15378"/>
        <dbReference type="ChEBI" id="CHEBI:17499"/>
        <dbReference type="ChEBI" id="CHEBI:29950"/>
        <dbReference type="ChEBI" id="CHEBI:30616"/>
        <dbReference type="ChEBI" id="CHEBI:33019"/>
        <dbReference type="ChEBI" id="CHEBI:61963"/>
        <dbReference type="ChEBI" id="CHEBI:65315"/>
        <dbReference type="ChEBI" id="CHEBI:87170"/>
        <dbReference type="ChEBI" id="CHEBI:456215"/>
        <dbReference type="EC" id="2.8.1.13"/>
    </reaction>
</comment>
<dbReference type="GO" id="GO:0005524">
    <property type="term" value="F:ATP binding"/>
    <property type="evidence" value="ECO:0007669"/>
    <property type="project" value="UniProtKB-KW"/>
</dbReference>
<evidence type="ECO:0000313" key="13">
    <source>
        <dbReference type="Proteomes" id="UP000824225"/>
    </source>
</evidence>
<dbReference type="Pfam" id="PF20259">
    <property type="entry name" value="tRNA_Me_trans_M"/>
    <property type="match status" value="1"/>
</dbReference>
<dbReference type="GO" id="GO:0002143">
    <property type="term" value="P:tRNA wobble position uridine thiolation"/>
    <property type="evidence" value="ECO:0007669"/>
    <property type="project" value="TreeGrafter"/>
</dbReference>
<evidence type="ECO:0000256" key="7">
    <source>
        <dbReference type="ARBA" id="ARBA00022884"/>
    </source>
</evidence>
<dbReference type="EMBL" id="DXAN01000001">
    <property type="protein sequence ID" value="HJA07613.1"/>
    <property type="molecule type" value="Genomic_DNA"/>
</dbReference>
<keyword evidence="7" id="KW-0694">RNA-binding</keyword>
<dbReference type="AlphaFoldDB" id="A0A9D2HAJ7"/>
<evidence type="ECO:0000313" key="12">
    <source>
        <dbReference type="EMBL" id="HJA07613.1"/>
    </source>
</evidence>
<evidence type="ECO:0000256" key="6">
    <source>
        <dbReference type="ARBA" id="ARBA00022840"/>
    </source>
</evidence>
<evidence type="ECO:0000256" key="2">
    <source>
        <dbReference type="ARBA" id="ARBA00022555"/>
    </source>
</evidence>
<evidence type="ECO:0000256" key="5">
    <source>
        <dbReference type="ARBA" id="ARBA00022741"/>
    </source>
</evidence>
<dbReference type="Pfam" id="PF20258">
    <property type="entry name" value="tRNA_Me_trans_C"/>
    <property type="match status" value="1"/>
</dbReference>
<dbReference type="InterPro" id="IPR014729">
    <property type="entry name" value="Rossmann-like_a/b/a_fold"/>
</dbReference>
<evidence type="ECO:0000256" key="4">
    <source>
        <dbReference type="ARBA" id="ARBA00022694"/>
    </source>
</evidence>
<dbReference type="EC" id="2.8.1.13" evidence="1"/>
<dbReference type="Gene3D" id="2.40.30.10">
    <property type="entry name" value="Translation factors"/>
    <property type="match status" value="1"/>
</dbReference>
<protein>
    <recommendedName>
        <fullName evidence="1">tRNA-uridine 2-sulfurtransferase</fullName>
        <ecNumber evidence="1">2.8.1.13</ecNumber>
    </recommendedName>
</protein>
<evidence type="ECO:0000256" key="3">
    <source>
        <dbReference type="ARBA" id="ARBA00022679"/>
    </source>
</evidence>
<reference evidence="12" key="2">
    <citation type="submission" date="2021-04" db="EMBL/GenBank/DDBJ databases">
        <authorList>
            <person name="Gilroy R."/>
        </authorList>
    </citation>
    <scope>NUCLEOTIDE SEQUENCE</scope>
    <source>
        <strain evidence="12">CHK186-16707</strain>
    </source>
</reference>
<dbReference type="InterPro" id="IPR046885">
    <property type="entry name" value="MnmA-like_C"/>
</dbReference>
<comment type="caution">
    <text evidence="12">The sequence shown here is derived from an EMBL/GenBank/DDBJ whole genome shotgun (WGS) entry which is preliminary data.</text>
</comment>
<feature type="domain" description="tRNA-specific 2-thiouridylase MnmA-like C-terminal" evidence="10">
    <location>
        <begin position="283"/>
        <end position="355"/>
    </location>
</feature>
<dbReference type="Proteomes" id="UP000824225">
    <property type="component" value="Unassembled WGS sequence"/>
</dbReference>
<proteinExistence type="predicted"/>
<sequence length="359" mass="38876">MNIAVAVSGGTDSLYALLALREAGHEVSALHARFLPASATDPAPDLAALCSRLGLPLRVVDLTDDFERLVIAPFADEHRRARTPNPCALCNRAMKFGRLLDEALTPSDGSAAADALATGHYAALVAHPVYGPALRAGEDATKDQSYFLALTPIERLRRCVFPLAETRKADIRAWLAAHGETPPLPRESQEICFVPADDHRAFLLGRAEARGESLPGPGPVILDAPRDPRHETAIAEHRGLWRYTEGQRKGLGIAWSEPLFVVRRDRDRNALIVGGRDKVQVTECAADALNLLVDPTLWPSRLKVRTRYRQAPAPAEARVEDGRLHICFAAPQPAPAPGQVAAVYDERGFVLGGGILCES</sequence>
<dbReference type="GO" id="GO:0000049">
    <property type="term" value="F:tRNA binding"/>
    <property type="evidence" value="ECO:0007669"/>
    <property type="project" value="UniProtKB-KW"/>
</dbReference>
<organism evidence="12 13">
    <name type="scientific">Candidatus Mailhella merdigallinarum</name>
    <dbReference type="NCBI Taxonomy" id="2838658"/>
    <lineage>
        <taxon>Bacteria</taxon>
        <taxon>Pseudomonadati</taxon>
        <taxon>Thermodesulfobacteriota</taxon>
        <taxon>Desulfovibrionia</taxon>
        <taxon>Desulfovibrionales</taxon>
        <taxon>Desulfovibrionaceae</taxon>
        <taxon>Mailhella</taxon>
    </lineage>
</organism>
<dbReference type="InterPro" id="IPR023382">
    <property type="entry name" value="MnmA-like_central_sf"/>
</dbReference>
<dbReference type="Gene3D" id="2.30.30.280">
    <property type="entry name" value="Adenine nucleotide alpha hydrolases-like domains"/>
    <property type="match status" value="1"/>
</dbReference>
<dbReference type="CDD" id="cd01998">
    <property type="entry name" value="MnmA_TRMU-like"/>
    <property type="match status" value="1"/>
</dbReference>
<dbReference type="GO" id="GO:0103016">
    <property type="term" value="F:tRNA-uridine 2-sulfurtransferase activity"/>
    <property type="evidence" value="ECO:0007669"/>
    <property type="project" value="UniProtKB-EC"/>
</dbReference>
<reference evidence="12" key="1">
    <citation type="journal article" date="2021" name="PeerJ">
        <title>Extensive microbial diversity within the chicken gut microbiome revealed by metagenomics and culture.</title>
        <authorList>
            <person name="Gilroy R."/>
            <person name="Ravi A."/>
            <person name="Getino M."/>
            <person name="Pursley I."/>
            <person name="Horton D.L."/>
            <person name="Alikhan N.F."/>
            <person name="Baker D."/>
            <person name="Gharbi K."/>
            <person name="Hall N."/>
            <person name="Watson M."/>
            <person name="Adriaenssens E.M."/>
            <person name="Foster-Nyarko E."/>
            <person name="Jarju S."/>
            <person name="Secka A."/>
            <person name="Antonio M."/>
            <person name="Oren A."/>
            <person name="Chaudhuri R.R."/>
            <person name="La Ragione R."/>
            <person name="Hildebrand F."/>
            <person name="Pallen M.J."/>
        </authorList>
    </citation>
    <scope>NUCLEOTIDE SEQUENCE</scope>
    <source>
        <strain evidence="12">CHK186-16707</strain>
    </source>
</reference>
<evidence type="ECO:0000259" key="10">
    <source>
        <dbReference type="Pfam" id="PF20258"/>
    </source>
</evidence>
<evidence type="ECO:0000256" key="9">
    <source>
        <dbReference type="ARBA" id="ARBA00051542"/>
    </source>
</evidence>
<dbReference type="PANTHER" id="PTHR11933:SF5">
    <property type="entry name" value="MITOCHONDRIAL TRNA-SPECIFIC 2-THIOURIDYLASE 1"/>
    <property type="match status" value="1"/>
</dbReference>
<evidence type="ECO:0000259" key="11">
    <source>
        <dbReference type="Pfam" id="PF20259"/>
    </source>
</evidence>
<evidence type="ECO:0000256" key="1">
    <source>
        <dbReference type="ARBA" id="ARBA00011949"/>
    </source>
</evidence>
<dbReference type="SUPFAM" id="SSF52402">
    <property type="entry name" value="Adenine nucleotide alpha hydrolases-like"/>
    <property type="match status" value="1"/>
</dbReference>
<feature type="domain" description="tRNA-specific 2-thiouridylase MnmA-like central" evidence="11">
    <location>
        <begin position="231"/>
        <end position="274"/>
    </location>
</feature>
<keyword evidence="3" id="KW-0808">Transferase</keyword>
<keyword evidence="2" id="KW-0820">tRNA-binding</keyword>
<dbReference type="InterPro" id="IPR046884">
    <property type="entry name" value="MnmA-like_central"/>
</dbReference>
<gene>
    <name evidence="12" type="ORF">H9962_00260</name>
</gene>
<dbReference type="Gene3D" id="3.40.50.620">
    <property type="entry name" value="HUPs"/>
    <property type="match status" value="1"/>
</dbReference>
<name>A0A9D2HAJ7_9BACT</name>
<dbReference type="InterPro" id="IPR004506">
    <property type="entry name" value="MnmA-like"/>
</dbReference>
<evidence type="ECO:0000256" key="8">
    <source>
        <dbReference type="ARBA" id="ARBA00023157"/>
    </source>
</evidence>
<keyword evidence="4" id="KW-0819">tRNA processing</keyword>
<dbReference type="PANTHER" id="PTHR11933">
    <property type="entry name" value="TRNA 5-METHYLAMINOMETHYL-2-THIOURIDYLATE -METHYLTRANSFERASE"/>
    <property type="match status" value="1"/>
</dbReference>
<keyword evidence="6" id="KW-0067">ATP-binding</keyword>
<keyword evidence="5" id="KW-0547">Nucleotide-binding</keyword>
<dbReference type="Pfam" id="PF03054">
    <property type="entry name" value="tRNA_Me_trans"/>
    <property type="match status" value="1"/>
</dbReference>
<keyword evidence="8" id="KW-1015">Disulfide bond</keyword>